<comment type="caution">
    <text evidence="2">The sequence shown here is derived from an EMBL/GenBank/DDBJ whole genome shotgun (WGS) entry which is preliminary data.</text>
</comment>
<name>A0A0F0L3D3_9MICO</name>
<dbReference type="RefSeq" id="WP_045280039.1">
    <property type="nucleotide sequence ID" value="NZ_JYIW01000026.1"/>
</dbReference>
<dbReference type="Proteomes" id="UP000033640">
    <property type="component" value="Unassembled WGS sequence"/>
</dbReference>
<feature type="transmembrane region" description="Helical" evidence="1">
    <location>
        <begin position="43"/>
        <end position="63"/>
    </location>
</feature>
<dbReference type="EMBL" id="JYIW01000026">
    <property type="protein sequence ID" value="KJL27653.1"/>
    <property type="molecule type" value="Genomic_DNA"/>
</dbReference>
<proteinExistence type="predicted"/>
<protein>
    <submittedName>
        <fullName evidence="2">Uncharacterized protein</fullName>
    </submittedName>
</protein>
<dbReference type="AlphaFoldDB" id="A0A0F0L3D3"/>
<keyword evidence="1" id="KW-1133">Transmembrane helix</keyword>
<keyword evidence="1" id="KW-0472">Membrane</keyword>
<dbReference type="OrthoDB" id="5065240at2"/>
<keyword evidence="1" id="KW-0812">Transmembrane</keyword>
<accession>A0A0F0L3D3</accession>
<organism evidence="2 3">
    <name type="scientific">Microbacterium oxydans</name>
    <dbReference type="NCBI Taxonomy" id="82380"/>
    <lineage>
        <taxon>Bacteria</taxon>
        <taxon>Bacillati</taxon>
        <taxon>Actinomycetota</taxon>
        <taxon>Actinomycetes</taxon>
        <taxon>Micrococcales</taxon>
        <taxon>Microbacteriaceae</taxon>
        <taxon>Microbacterium</taxon>
    </lineage>
</organism>
<evidence type="ECO:0000313" key="3">
    <source>
        <dbReference type="Proteomes" id="UP000033640"/>
    </source>
</evidence>
<evidence type="ECO:0000256" key="1">
    <source>
        <dbReference type="SAM" id="Phobius"/>
    </source>
</evidence>
<dbReference type="PATRIC" id="fig|82380.11.peg.2742"/>
<gene>
    <name evidence="2" type="ORF">RS83_02705</name>
</gene>
<reference evidence="2 3" key="1">
    <citation type="submission" date="2015-02" db="EMBL/GenBank/DDBJ databases">
        <title>Draft genome sequences of ten Microbacterium spp. with emphasis on heavy metal contaminated environments.</title>
        <authorList>
            <person name="Corretto E."/>
        </authorList>
    </citation>
    <scope>NUCLEOTIDE SEQUENCE [LARGE SCALE GENOMIC DNA]</scope>
    <source>
        <strain evidence="2 3">BEL4b</strain>
    </source>
</reference>
<evidence type="ECO:0000313" key="2">
    <source>
        <dbReference type="EMBL" id="KJL27653.1"/>
    </source>
</evidence>
<sequence>MVRILFTVIWLLLSAWLVVWVGEGLFGVNQRESILPFSGEDTLGAPIMIGVAWGLLLTFGGMLTGLGRRKKLRGETEIGVGRIVEVSRTGLTVNDVPQYDLFIRVTPRASEEFIGQLRMLVDPTDVGALQVGLPLPVRYSLTDQDTVQMADPTDPAVIDAMLAWRIDRGLIDPRQVKARTTGTAVPASVLEVRPTGRRREGQSELALRVLMAPEGAATWEAETTAFVFPDVISRFQVGAPIWAFYRREDPQTVAVTLEKGAAR</sequence>